<sequence>MFEGIGKIGSYAKQWKLKRMAKTKITTGQTVDLNKRQSFSSVFAQIGTQNTSQTKKTTKTMADKAKTNSIKQKLKRGKKLSAEEFKHLREKEPALYEKAKVVQSAREQLERDLKHCKTKAEVRMAMLRASMKVESQAAMADASAAGVSSMNGGVSAGQAAGAAGEAMNPGGAASSMDTGSAAGEAQIPQGMTGNENTAATGESAASASAAEGTEAAQKEQTEEHRLEKSIEGVLDSNKGSAASTAALLEAMETLEDSGMDLPPTQVLIIRALHDAYDKFIKSKEYEELPENLMEEQESKPKDKPQKPEAYKIAAVCDVYISAVHAAENKNFE</sequence>
<dbReference type="AlphaFoldDB" id="A0A1M4TG97"/>
<organism evidence="2 3">
    <name type="scientific">Schwartzia succinivorans DSM 10502</name>
    <dbReference type="NCBI Taxonomy" id="1123243"/>
    <lineage>
        <taxon>Bacteria</taxon>
        <taxon>Bacillati</taxon>
        <taxon>Bacillota</taxon>
        <taxon>Negativicutes</taxon>
        <taxon>Selenomonadales</taxon>
        <taxon>Selenomonadaceae</taxon>
        <taxon>Schwartzia</taxon>
    </lineage>
</organism>
<dbReference type="EMBL" id="FQUG01000002">
    <property type="protein sequence ID" value="SHE43539.1"/>
    <property type="molecule type" value="Genomic_DNA"/>
</dbReference>
<gene>
    <name evidence="2" type="ORF">SAMN02745190_00473</name>
</gene>
<name>A0A1M4TG97_9FIRM</name>
<feature type="compositionally biased region" description="Low complexity" evidence="1">
    <location>
        <begin position="147"/>
        <end position="173"/>
    </location>
</feature>
<feature type="compositionally biased region" description="Basic and acidic residues" evidence="1">
    <location>
        <begin position="216"/>
        <end position="230"/>
    </location>
</feature>
<protein>
    <submittedName>
        <fullName evidence="2">Uncharacterized protein</fullName>
    </submittedName>
</protein>
<evidence type="ECO:0000256" key="1">
    <source>
        <dbReference type="SAM" id="MobiDB-lite"/>
    </source>
</evidence>
<dbReference type="Proteomes" id="UP000184404">
    <property type="component" value="Unassembled WGS sequence"/>
</dbReference>
<evidence type="ECO:0000313" key="2">
    <source>
        <dbReference type="EMBL" id="SHE43539.1"/>
    </source>
</evidence>
<dbReference type="OrthoDB" id="1663964at2"/>
<reference evidence="2 3" key="1">
    <citation type="submission" date="2016-11" db="EMBL/GenBank/DDBJ databases">
        <authorList>
            <person name="Jaros S."/>
            <person name="Januszkiewicz K."/>
            <person name="Wedrychowicz H."/>
        </authorList>
    </citation>
    <scope>NUCLEOTIDE SEQUENCE [LARGE SCALE GENOMIC DNA]</scope>
    <source>
        <strain evidence="2 3">DSM 10502</strain>
    </source>
</reference>
<accession>A0A1M4TG97</accession>
<feature type="region of interest" description="Disordered" evidence="1">
    <location>
        <begin position="147"/>
        <end position="238"/>
    </location>
</feature>
<feature type="compositionally biased region" description="Low complexity" evidence="1">
    <location>
        <begin position="197"/>
        <end position="215"/>
    </location>
</feature>
<evidence type="ECO:0000313" key="3">
    <source>
        <dbReference type="Proteomes" id="UP000184404"/>
    </source>
</evidence>
<proteinExistence type="predicted"/>
<keyword evidence="3" id="KW-1185">Reference proteome</keyword>
<dbReference type="RefSeq" id="WP_144340490.1">
    <property type="nucleotide sequence ID" value="NZ_FQUG01000002.1"/>
</dbReference>